<organism evidence="2 3">
    <name type="scientific">Tuber aestivum</name>
    <name type="common">summer truffle</name>
    <dbReference type="NCBI Taxonomy" id="59557"/>
    <lineage>
        <taxon>Eukaryota</taxon>
        <taxon>Fungi</taxon>
        <taxon>Dikarya</taxon>
        <taxon>Ascomycota</taxon>
        <taxon>Pezizomycotina</taxon>
        <taxon>Pezizomycetes</taxon>
        <taxon>Pezizales</taxon>
        <taxon>Tuberaceae</taxon>
        <taxon>Tuber</taxon>
    </lineage>
</organism>
<feature type="region of interest" description="Disordered" evidence="1">
    <location>
        <begin position="140"/>
        <end position="188"/>
    </location>
</feature>
<sequence>MRVILHEFTTRHQPHSQDTSQEHTLSHALNYFSPLPPPPPVAIAALTYSASFPYGSHTFAYLSRNSFVTPLCLEFEGEALVFRTHPPNSSTVNPPRSSMQFYGKRLSFKSLRYTLENIRASQRGSGGDKTHWWEWWGDGGEGVEEEREEEEAAGVSVRDSPNRPLPPPPFLSSNTGTRSIPPPTLWTHTSNTTLANSFAKISPTPHAHATNSHSSDPGLSALGVQPFIHLSPYILMAGQQSYLSTTTAIMTSCPNGSQQDAECHGVVMVELWQKWLGRGVGVGRDVEALGFGEW</sequence>
<evidence type="ECO:0000313" key="2">
    <source>
        <dbReference type="EMBL" id="CUS12290.1"/>
    </source>
</evidence>
<reference evidence="2" key="1">
    <citation type="submission" date="2015-10" db="EMBL/GenBank/DDBJ databases">
        <authorList>
            <person name="Regsiter A."/>
            <person name="william w."/>
        </authorList>
    </citation>
    <scope>NUCLEOTIDE SEQUENCE</scope>
    <source>
        <strain evidence="2">Montdore</strain>
    </source>
</reference>
<evidence type="ECO:0000313" key="3">
    <source>
        <dbReference type="Proteomes" id="UP001412239"/>
    </source>
</evidence>
<dbReference type="AlphaFoldDB" id="A0A292Q0Q0"/>
<dbReference type="EMBL" id="LN890996">
    <property type="protein sequence ID" value="CUS12290.1"/>
    <property type="molecule type" value="Genomic_DNA"/>
</dbReference>
<evidence type="ECO:0000256" key="1">
    <source>
        <dbReference type="SAM" id="MobiDB-lite"/>
    </source>
</evidence>
<protein>
    <submittedName>
        <fullName evidence="2">Uncharacterized protein</fullName>
    </submittedName>
</protein>
<feature type="compositionally biased region" description="Acidic residues" evidence="1">
    <location>
        <begin position="141"/>
        <end position="152"/>
    </location>
</feature>
<accession>A0A292Q0Q0</accession>
<name>A0A292Q0Q0_9PEZI</name>
<proteinExistence type="predicted"/>
<dbReference type="Proteomes" id="UP001412239">
    <property type="component" value="Unassembled WGS sequence"/>
</dbReference>
<gene>
    <name evidence="2" type="ORF">GSTUAT00003616001</name>
</gene>
<keyword evidence="3" id="KW-1185">Reference proteome</keyword>